<sequence length="146" mass="16920">MSVKHLAKVIIYRMAEKGLEILLIKDEGDPNGNKWSLPNGFVEPDTIKEEYIPLDEMEAPHDTDPNAAAHRTFAFEKDEHDLPSFRSLLLNDVKYVKKRLKDYLIDYDEATYVSIKEAVKKVLPDEYEKLKELKDILSDRNSVKNI</sequence>
<dbReference type="AlphaFoldDB" id="A0A953L6K9"/>
<dbReference type="SUPFAM" id="SSF55811">
    <property type="entry name" value="Nudix"/>
    <property type="match status" value="1"/>
</dbReference>
<dbReference type="RefSeq" id="WP_222579284.1">
    <property type="nucleotide sequence ID" value="NZ_JAHVHU010000006.1"/>
</dbReference>
<proteinExistence type="predicted"/>
<dbReference type="Proteomes" id="UP000753961">
    <property type="component" value="Unassembled WGS sequence"/>
</dbReference>
<protein>
    <recommendedName>
        <fullName evidence="3">Nudix hydrolase domain-containing protein</fullName>
    </recommendedName>
</protein>
<name>A0A953L6K9_9BACT</name>
<dbReference type="EMBL" id="JAHVHU010000006">
    <property type="protein sequence ID" value="MBY5957762.1"/>
    <property type="molecule type" value="Genomic_DNA"/>
</dbReference>
<reference evidence="1" key="1">
    <citation type="submission" date="2021-06" db="EMBL/GenBank/DDBJ databases">
        <title>44 bacteria genomes isolated from Dapeng, Shenzhen.</title>
        <authorList>
            <person name="Zheng W."/>
            <person name="Yu S."/>
            <person name="Huang Y."/>
        </authorList>
    </citation>
    <scope>NUCLEOTIDE SEQUENCE</scope>
    <source>
        <strain evidence="1">DP5N28-2</strain>
    </source>
</reference>
<keyword evidence="2" id="KW-1185">Reference proteome</keyword>
<dbReference type="Gene3D" id="3.90.79.10">
    <property type="entry name" value="Nucleoside Triphosphate Pyrophosphohydrolase"/>
    <property type="match status" value="1"/>
</dbReference>
<organism evidence="1 2">
    <name type="scientific">Membranihabitans marinus</name>
    <dbReference type="NCBI Taxonomy" id="1227546"/>
    <lineage>
        <taxon>Bacteria</taxon>
        <taxon>Pseudomonadati</taxon>
        <taxon>Bacteroidota</taxon>
        <taxon>Saprospiria</taxon>
        <taxon>Saprospirales</taxon>
        <taxon>Saprospiraceae</taxon>
        <taxon>Membranihabitans</taxon>
    </lineage>
</organism>
<comment type="caution">
    <text evidence="1">The sequence shown here is derived from an EMBL/GenBank/DDBJ whole genome shotgun (WGS) entry which is preliminary data.</text>
</comment>
<evidence type="ECO:0008006" key="3">
    <source>
        <dbReference type="Google" id="ProtNLM"/>
    </source>
</evidence>
<gene>
    <name evidence="1" type="ORF">KUV50_06455</name>
</gene>
<dbReference type="InterPro" id="IPR015797">
    <property type="entry name" value="NUDIX_hydrolase-like_dom_sf"/>
</dbReference>
<evidence type="ECO:0000313" key="1">
    <source>
        <dbReference type="EMBL" id="MBY5957762.1"/>
    </source>
</evidence>
<accession>A0A953L6K9</accession>
<evidence type="ECO:0000313" key="2">
    <source>
        <dbReference type="Proteomes" id="UP000753961"/>
    </source>
</evidence>